<sequence>MNNCSIVHTFVLLGDHEQRYWQNILVDRQAKLNQPRDKKRGTEKLISKAEKTIIARAKEVTKHICFMED</sequence>
<dbReference type="STRING" id="62062.ENSHHUP00000054815"/>
<proteinExistence type="predicted"/>
<dbReference type="AlphaFoldDB" id="A0A4W5NZP4"/>
<evidence type="ECO:0000313" key="3">
    <source>
        <dbReference type="Ensembl" id="ENSHHUP00000054815.1"/>
    </source>
</evidence>
<feature type="domain" description="XRRM" evidence="2">
    <location>
        <begin position="6"/>
        <end position="40"/>
    </location>
</feature>
<dbReference type="GeneTree" id="ENSGT00940000154949"/>
<organism evidence="3 4">
    <name type="scientific">Hucho hucho</name>
    <name type="common">huchen</name>
    <dbReference type="NCBI Taxonomy" id="62062"/>
    <lineage>
        <taxon>Eukaryota</taxon>
        <taxon>Metazoa</taxon>
        <taxon>Chordata</taxon>
        <taxon>Craniata</taxon>
        <taxon>Vertebrata</taxon>
        <taxon>Euteleostomi</taxon>
        <taxon>Actinopterygii</taxon>
        <taxon>Neopterygii</taxon>
        <taxon>Teleostei</taxon>
        <taxon>Protacanthopterygii</taxon>
        <taxon>Salmoniformes</taxon>
        <taxon>Salmonidae</taxon>
        <taxon>Salmoninae</taxon>
        <taxon>Hucho</taxon>
    </lineage>
</organism>
<dbReference type="Pfam" id="PF08777">
    <property type="entry name" value="RRM_3"/>
    <property type="match status" value="1"/>
</dbReference>
<evidence type="ECO:0000256" key="1">
    <source>
        <dbReference type="ARBA" id="ARBA00022884"/>
    </source>
</evidence>
<dbReference type="Ensembl" id="ENSHHUT00000056714.1">
    <property type="protein sequence ID" value="ENSHHUP00000054815.1"/>
    <property type="gene ID" value="ENSHHUG00000032856.1"/>
</dbReference>
<protein>
    <recommendedName>
        <fullName evidence="2">XRRM domain-containing protein</fullName>
    </recommendedName>
</protein>
<reference evidence="4" key="1">
    <citation type="submission" date="2018-06" db="EMBL/GenBank/DDBJ databases">
        <title>Genome assembly of Danube salmon.</title>
        <authorList>
            <person name="Macqueen D.J."/>
            <person name="Gundappa M.K."/>
        </authorList>
    </citation>
    <scope>NUCLEOTIDE SEQUENCE [LARGE SCALE GENOMIC DNA]</scope>
</reference>
<reference evidence="3" key="2">
    <citation type="submission" date="2025-08" db="UniProtKB">
        <authorList>
            <consortium name="Ensembl"/>
        </authorList>
    </citation>
    <scope>IDENTIFICATION</scope>
</reference>
<dbReference type="Gene3D" id="3.30.70.330">
    <property type="match status" value="1"/>
</dbReference>
<keyword evidence="4" id="KW-1185">Reference proteome</keyword>
<accession>A0A4W5NZP4</accession>
<dbReference type="Proteomes" id="UP000314982">
    <property type="component" value="Unassembled WGS sequence"/>
</dbReference>
<evidence type="ECO:0000313" key="4">
    <source>
        <dbReference type="Proteomes" id="UP000314982"/>
    </source>
</evidence>
<evidence type="ECO:0000259" key="2">
    <source>
        <dbReference type="Pfam" id="PF08777"/>
    </source>
</evidence>
<dbReference type="InterPro" id="IPR012677">
    <property type="entry name" value="Nucleotide-bd_a/b_plait_sf"/>
</dbReference>
<dbReference type="GO" id="GO:0003723">
    <property type="term" value="F:RNA binding"/>
    <property type="evidence" value="ECO:0007669"/>
    <property type="project" value="UniProtKB-KW"/>
</dbReference>
<name>A0A4W5NZP4_9TELE</name>
<reference evidence="3" key="3">
    <citation type="submission" date="2025-09" db="UniProtKB">
        <authorList>
            <consortium name="Ensembl"/>
        </authorList>
    </citation>
    <scope>IDENTIFICATION</scope>
</reference>
<keyword evidence="1" id="KW-0694">RNA-binding</keyword>
<dbReference type="InterPro" id="IPR014886">
    <property type="entry name" value="La_xRRM"/>
</dbReference>